<evidence type="ECO:0000313" key="2">
    <source>
        <dbReference type="EMBL" id="MCD7463890.1"/>
    </source>
</evidence>
<dbReference type="EMBL" id="JACEIK010000924">
    <property type="protein sequence ID" value="MCD7463890.1"/>
    <property type="molecule type" value="Genomic_DNA"/>
</dbReference>
<feature type="compositionally biased region" description="Basic and acidic residues" evidence="1">
    <location>
        <begin position="78"/>
        <end position="99"/>
    </location>
</feature>
<name>A0ABS8SYK5_DATST</name>
<feature type="compositionally biased region" description="Basic residues" evidence="1">
    <location>
        <begin position="62"/>
        <end position="74"/>
    </location>
</feature>
<evidence type="ECO:0000256" key="1">
    <source>
        <dbReference type="SAM" id="MobiDB-lite"/>
    </source>
</evidence>
<accession>A0ABS8SYK5</accession>
<feature type="compositionally biased region" description="Polar residues" evidence="1">
    <location>
        <begin position="137"/>
        <end position="151"/>
    </location>
</feature>
<comment type="caution">
    <text evidence="2">The sequence shown here is derived from an EMBL/GenBank/DDBJ whole genome shotgun (WGS) entry which is preliminary data.</text>
</comment>
<gene>
    <name evidence="2" type="ORF">HAX54_051654</name>
</gene>
<keyword evidence="3" id="KW-1185">Reference proteome</keyword>
<protein>
    <submittedName>
        <fullName evidence="2">Uncharacterized protein</fullName>
    </submittedName>
</protein>
<feature type="region of interest" description="Disordered" evidence="1">
    <location>
        <begin position="1"/>
        <end position="151"/>
    </location>
</feature>
<proteinExistence type="predicted"/>
<reference evidence="2 3" key="1">
    <citation type="journal article" date="2021" name="BMC Genomics">
        <title>Datura genome reveals duplications of psychoactive alkaloid biosynthetic genes and high mutation rate following tissue culture.</title>
        <authorList>
            <person name="Rajewski A."/>
            <person name="Carter-House D."/>
            <person name="Stajich J."/>
            <person name="Litt A."/>
        </authorList>
    </citation>
    <scope>NUCLEOTIDE SEQUENCE [LARGE SCALE GENOMIC DNA]</scope>
    <source>
        <strain evidence="2">AR-01</strain>
    </source>
</reference>
<sequence length="151" mass="17246">MSNSVWVGLLDEEGNTIGGYDQKKNKGKEKEKVQDANKDSEAQKYSKNEKDNTNESREQERKQKKNKHNKKVKQVYKVTKDNNKPEETPAKRKQDEGKETILITIEESPREESREKGVNTTNVISMDEGKDSDTKDLTPTSPTMSANNNEK</sequence>
<feature type="compositionally biased region" description="Basic and acidic residues" evidence="1">
    <location>
        <begin position="127"/>
        <end position="136"/>
    </location>
</feature>
<feature type="compositionally biased region" description="Basic and acidic residues" evidence="1">
    <location>
        <begin position="107"/>
        <end position="117"/>
    </location>
</feature>
<organism evidence="2 3">
    <name type="scientific">Datura stramonium</name>
    <name type="common">Jimsonweed</name>
    <name type="synonym">Common thornapple</name>
    <dbReference type="NCBI Taxonomy" id="4076"/>
    <lineage>
        <taxon>Eukaryota</taxon>
        <taxon>Viridiplantae</taxon>
        <taxon>Streptophyta</taxon>
        <taxon>Embryophyta</taxon>
        <taxon>Tracheophyta</taxon>
        <taxon>Spermatophyta</taxon>
        <taxon>Magnoliopsida</taxon>
        <taxon>eudicotyledons</taxon>
        <taxon>Gunneridae</taxon>
        <taxon>Pentapetalae</taxon>
        <taxon>asterids</taxon>
        <taxon>lamiids</taxon>
        <taxon>Solanales</taxon>
        <taxon>Solanaceae</taxon>
        <taxon>Solanoideae</taxon>
        <taxon>Datureae</taxon>
        <taxon>Datura</taxon>
    </lineage>
</organism>
<dbReference type="Proteomes" id="UP000823775">
    <property type="component" value="Unassembled WGS sequence"/>
</dbReference>
<feature type="compositionally biased region" description="Basic and acidic residues" evidence="1">
    <location>
        <begin position="21"/>
        <end position="61"/>
    </location>
</feature>
<evidence type="ECO:0000313" key="3">
    <source>
        <dbReference type="Proteomes" id="UP000823775"/>
    </source>
</evidence>